<feature type="transmembrane region" description="Helical" evidence="11">
    <location>
        <begin position="6"/>
        <end position="32"/>
    </location>
</feature>
<dbReference type="PANTHER" id="PTHR24246:SF54">
    <property type="entry name" value="ADENOSINE RECEPTOR A1-RELATED"/>
    <property type="match status" value="1"/>
</dbReference>
<organism evidence="13 14">
    <name type="scientific">Umbra pygmaea</name>
    <name type="common">Eastern mudminnow</name>
    <dbReference type="NCBI Taxonomy" id="75934"/>
    <lineage>
        <taxon>Eukaryota</taxon>
        <taxon>Metazoa</taxon>
        <taxon>Chordata</taxon>
        <taxon>Craniata</taxon>
        <taxon>Vertebrata</taxon>
        <taxon>Euteleostomi</taxon>
        <taxon>Actinopterygii</taxon>
        <taxon>Neopterygii</taxon>
        <taxon>Teleostei</taxon>
        <taxon>Protacanthopterygii</taxon>
        <taxon>Esociformes</taxon>
        <taxon>Umbridae</taxon>
        <taxon>Umbra</taxon>
    </lineage>
</organism>
<keyword evidence="7 11" id="KW-1015">Disulfide bond</keyword>
<comment type="similarity">
    <text evidence="11">Belongs to the G-protein coupled receptor 1 family.</text>
</comment>
<dbReference type="InterPro" id="IPR017452">
    <property type="entry name" value="GPCR_Rhodpsn_7TM"/>
</dbReference>
<sequence>MSTRETTVYTVLEVLIGIACCLGNVPVIWAVWSSISLRETTFCFMLSLAVADFLVGFVAVPFAVLVDGRVQTSFNGCVFISCIVIMLTMASILSLLAISVDRYLRVIIPLRYKKTVTERRSWLAVGICWFLAIILSSPPMIGWNRHENFDLRNSSIKCRFTDVIPMSYMVYFNFFLCTSHHC</sequence>
<keyword evidence="10 11" id="KW-0807">Transducer</keyword>
<dbReference type="EMBL" id="JAGEUA010000005">
    <property type="protein sequence ID" value="KAL0978778.1"/>
    <property type="molecule type" value="Genomic_DNA"/>
</dbReference>
<evidence type="ECO:0000313" key="14">
    <source>
        <dbReference type="Proteomes" id="UP001557470"/>
    </source>
</evidence>
<dbReference type="GO" id="GO:0005886">
    <property type="term" value="C:plasma membrane"/>
    <property type="evidence" value="ECO:0007669"/>
    <property type="project" value="UniProtKB-SubCell"/>
</dbReference>
<evidence type="ECO:0000256" key="6">
    <source>
        <dbReference type="ARBA" id="ARBA00023136"/>
    </source>
</evidence>
<evidence type="ECO:0000256" key="2">
    <source>
        <dbReference type="ARBA" id="ARBA00022475"/>
    </source>
</evidence>
<proteinExistence type="inferred from homology"/>
<dbReference type="PROSITE" id="PS00237">
    <property type="entry name" value="G_PROTEIN_RECEP_F1_1"/>
    <property type="match status" value="1"/>
</dbReference>
<evidence type="ECO:0000256" key="9">
    <source>
        <dbReference type="ARBA" id="ARBA00023180"/>
    </source>
</evidence>
<keyword evidence="4 11" id="KW-1133">Transmembrane helix</keyword>
<evidence type="ECO:0000313" key="13">
    <source>
        <dbReference type="EMBL" id="KAL0978778.1"/>
    </source>
</evidence>
<dbReference type="InterPro" id="IPR001634">
    <property type="entry name" value="Adenosn_rcpt"/>
</dbReference>
<reference evidence="13 14" key="1">
    <citation type="submission" date="2024-06" db="EMBL/GenBank/DDBJ databases">
        <authorList>
            <person name="Pan Q."/>
            <person name="Wen M."/>
            <person name="Jouanno E."/>
            <person name="Zahm M."/>
            <person name="Klopp C."/>
            <person name="Cabau C."/>
            <person name="Louis A."/>
            <person name="Berthelot C."/>
            <person name="Parey E."/>
            <person name="Roest Crollius H."/>
            <person name="Montfort J."/>
            <person name="Robinson-Rechavi M."/>
            <person name="Bouchez O."/>
            <person name="Lampietro C."/>
            <person name="Lopez Roques C."/>
            <person name="Donnadieu C."/>
            <person name="Postlethwait J."/>
            <person name="Bobe J."/>
            <person name="Verreycken H."/>
            <person name="Guiguen Y."/>
        </authorList>
    </citation>
    <scope>NUCLEOTIDE SEQUENCE [LARGE SCALE GENOMIC DNA]</scope>
    <source>
        <strain evidence="13">Up_M1</strain>
        <tissue evidence="13">Testis</tissue>
    </source>
</reference>
<keyword evidence="14" id="KW-1185">Reference proteome</keyword>
<evidence type="ECO:0000259" key="12">
    <source>
        <dbReference type="PROSITE" id="PS50262"/>
    </source>
</evidence>
<keyword evidence="8 11" id="KW-0675">Receptor</keyword>
<dbReference type="GO" id="GO:0001609">
    <property type="term" value="F:G protein-coupled adenosine receptor activity"/>
    <property type="evidence" value="ECO:0007669"/>
    <property type="project" value="UniProtKB-UniRule"/>
</dbReference>
<comment type="subcellular location">
    <subcellularLocation>
        <location evidence="1 11">Cell membrane</location>
        <topology evidence="1 11">Multi-pass membrane protein</topology>
    </subcellularLocation>
</comment>
<dbReference type="AlphaFoldDB" id="A0ABD0WU50"/>
<feature type="transmembrane region" description="Helical" evidence="11">
    <location>
        <begin position="44"/>
        <end position="66"/>
    </location>
</feature>
<accession>A0ABD0WU50</accession>
<dbReference type="SUPFAM" id="SSF81321">
    <property type="entry name" value="Family A G protein-coupled receptor-like"/>
    <property type="match status" value="1"/>
</dbReference>
<evidence type="ECO:0000256" key="3">
    <source>
        <dbReference type="ARBA" id="ARBA00022692"/>
    </source>
</evidence>
<dbReference type="Gene3D" id="1.20.1070.10">
    <property type="entry name" value="Rhodopsin 7-helix transmembrane proteins"/>
    <property type="match status" value="1"/>
</dbReference>
<evidence type="ECO:0000256" key="4">
    <source>
        <dbReference type="ARBA" id="ARBA00022989"/>
    </source>
</evidence>
<gene>
    <name evidence="13" type="ORF">UPYG_G00175040</name>
</gene>
<feature type="transmembrane region" description="Helical" evidence="11">
    <location>
        <begin position="78"/>
        <end position="100"/>
    </location>
</feature>
<comment type="caution">
    <text evidence="13">The sequence shown here is derived from an EMBL/GenBank/DDBJ whole genome shotgun (WGS) entry which is preliminary data.</text>
</comment>
<dbReference type="PRINTS" id="PR00237">
    <property type="entry name" value="GPCRRHODOPSN"/>
</dbReference>
<keyword evidence="6 11" id="KW-0472">Membrane</keyword>
<dbReference type="Proteomes" id="UP001557470">
    <property type="component" value="Unassembled WGS sequence"/>
</dbReference>
<dbReference type="PROSITE" id="PS50262">
    <property type="entry name" value="G_PROTEIN_RECEP_F1_2"/>
    <property type="match status" value="1"/>
</dbReference>
<feature type="transmembrane region" description="Helical" evidence="11">
    <location>
        <begin position="121"/>
        <end position="141"/>
    </location>
</feature>
<keyword evidence="9 11" id="KW-0325">Glycoprotein</keyword>
<dbReference type="PANTHER" id="PTHR24246">
    <property type="entry name" value="OLFACTORY RECEPTOR AND ADENOSINE RECEPTOR"/>
    <property type="match status" value="1"/>
</dbReference>
<protein>
    <recommendedName>
        <fullName evidence="12">G-protein coupled receptors family 1 profile domain-containing protein</fullName>
    </recommendedName>
</protein>
<keyword evidence="3 11" id="KW-0812">Transmembrane</keyword>
<dbReference type="Pfam" id="PF00001">
    <property type="entry name" value="7tm_1"/>
    <property type="match status" value="1"/>
</dbReference>
<evidence type="ECO:0000256" key="10">
    <source>
        <dbReference type="ARBA" id="ARBA00023224"/>
    </source>
</evidence>
<keyword evidence="2 11" id="KW-1003">Cell membrane</keyword>
<evidence type="ECO:0000256" key="7">
    <source>
        <dbReference type="ARBA" id="ARBA00023157"/>
    </source>
</evidence>
<feature type="domain" description="G-protein coupled receptors family 1 profile" evidence="12">
    <location>
        <begin position="23"/>
        <end position="182"/>
    </location>
</feature>
<dbReference type="PRINTS" id="PR00424">
    <property type="entry name" value="ADENOSINER"/>
</dbReference>
<dbReference type="InterPro" id="IPR000276">
    <property type="entry name" value="GPCR_Rhodpsn"/>
</dbReference>
<name>A0ABD0WU50_UMBPY</name>
<keyword evidence="5 11" id="KW-0297">G-protein coupled receptor</keyword>
<evidence type="ECO:0000256" key="8">
    <source>
        <dbReference type="ARBA" id="ARBA00023170"/>
    </source>
</evidence>
<evidence type="ECO:0000256" key="1">
    <source>
        <dbReference type="ARBA" id="ARBA00004651"/>
    </source>
</evidence>
<evidence type="ECO:0000256" key="11">
    <source>
        <dbReference type="RuleBase" id="RU201114"/>
    </source>
</evidence>
<evidence type="ECO:0000256" key="5">
    <source>
        <dbReference type="ARBA" id="ARBA00023040"/>
    </source>
</evidence>